<dbReference type="PANTHER" id="PTHR41533">
    <property type="entry name" value="L,D-TRANSPEPTIDASE HI_1667-RELATED"/>
    <property type="match status" value="1"/>
</dbReference>
<dbReference type="InterPro" id="IPR038063">
    <property type="entry name" value="Transpep_catalytic_dom"/>
</dbReference>
<dbReference type="GO" id="GO:0071555">
    <property type="term" value="P:cell wall organization"/>
    <property type="evidence" value="ECO:0007669"/>
    <property type="project" value="UniProtKB-UniRule"/>
</dbReference>
<evidence type="ECO:0000256" key="6">
    <source>
        <dbReference type="ARBA" id="ARBA00023316"/>
    </source>
</evidence>
<evidence type="ECO:0000256" key="8">
    <source>
        <dbReference type="SAM" id="SignalP"/>
    </source>
</evidence>
<dbReference type="InterPro" id="IPR045380">
    <property type="entry name" value="LD_TPept_scaffold_dom"/>
</dbReference>
<keyword evidence="3" id="KW-0808">Transferase</keyword>
<dbReference type="PANTHER" id="PTHR41533:SF2">
    <property type="entry name" value="BLR7131 PROTEIN"/>
    <property type="match status" value="1"/>
</dbReference>
<dbReference type="EMBL" id="PDOC01000001">
    <property type="protein sequence ID" value="PIL46630.1"/>
    <property type="molecule type" value="Genomic_DNA"/>
</dbReference>
<dbReference type="SUPFAM" id="SSF141523">
    <property type="entry name" value="L,D-transpeptidase catalytic domain-like"/>
    <property type="match status" value="1"/>
</dbReference>
<evidence type="ECO:0000256" key="7">
    <source>
        <dbReference type="PROSITE-ProRule" id="PRU01373"/>
    </source>
</evidence>
<name>A0A2G8TKP8_9BURK</name>
<evidence type="ECO:0000256" key="3">
    <source>
        <dbReference type="ARBA" id="ARBA00022679"/>
    </source>
</evidence>
<comment type="pathway">
    <text evidence="1 7">Cell wall biogenesis; peptidoglycan biosynthesis.</text>
</comment>
<dbReference type="GO" id="GO:0008360">
    <property type="term" value="P:regulation of cell shape"/>
    <property type="evidence" value="ECO:0007669"/>
    <property type="project" value="UniProtKB-UniRule"/>
</dbReference>
<organism evidence="10 11">
    <name type="scientific">Massilia eurypsychrophila</name>
    <dbReference type="NCBI Taxonomy" id="1485217"/>
    <lineage>
        <taxon>Bacteria</taxon>
        <taxon>Pseudomonadati</taxon>
        <taxon>Pseudomonadota</taxon>
        <taxon>Betaproteobacteria</taxon>
        <taxon>Burkholderiales</taxon>
        <taxon>Oxalobacteraceae</taxon>
        <taxon>Telluria group</taxon>
        <taxon>Massilia</taxon>
    </lineage>
</organism>
<dbReference type="CDD" id="cd16913">
    <property type="entry name" value="YkuD_like"/>
    <property type="match status" value="1"/>
</dbReference>
<protein>
    <submittedName>
        <fullName evidence="10">Murein L,D-transpeptidase</fullName>
    </submittedName>
</protein>
<evidence type="ECO:0000256" key="5">
    <source>
        <dbReference type="ARBA" id="ARBA00022984"/>
    </source>
</evidence>
<dbReference type="InterPro" id="IPR036365">
    <property type="entry name" value="PGBD-like_sf"/>
</dbReference>
<keyword evidence="11" id="KW-1185">Reference proteome</keyword>
<dbReference type="InterPro" id="IPR002477">
    <property type="entry name" value="Peptidoglycan-bd-like"/>
</dbReference>
<dbReference type="InterPro" id="IPR052905">
    <property type="entry name" value="LD-transpeptidase_YkuD-like"/>
</dbReference>
<dbReference type="GO" id="GO:0016740">
    <property type="term" value="F:transferase activity"/>
    <property type="evidence" value="ECO:0007669"/>
    <property type="project" value="UniProtKB-KW"/>
</dbReference>
<dbReference type="InterPro" id="IPR036366">
    <property type="entry name" value="PGBDSf"/>
</dbReference>
<evidence type="ECO:0000256" key="1">
    <source>
        <dbReference type="ARBA" id="ARBA00004752"/>
    </source>
</evidence>
<evidence type="ECO:0000313" key="10">
    <source>
        <dbReference type="EMBL" id="PIL46630.1"/>
    </source>
</evidence>
<comment type="caution">
    <text evidence="10">The sequence shown here is derived from an EMBL/GenBank/DDBJ whole genome shotgun (WGS) entry which is preliminary data.</text>
</comment>
<dbReference type="SUPFAM" id="SSF47090">
    <property type="entry name" value="PGBD-like"/>
    <property type="match status" value="1"/>
</dbReference>
<dbReference type="PROSITE" id="PS52029">
    <property type="entry name" value="LD_TPASE"/>
    <property type="match status" value="1"/>
</dbReference>
<dbReference type="GO" id="GO:0009252">
    <property type="term" value="P:peptidoglycan biosynthetic process"/>
    <property type="evidence" value="ECO:0007669"/>
    <property type="project" value="UniProtKB-UniPathway"/>
</dbReference>
<dbReference type="Gene3D" id="1.10.101.10">
    <property type="entry name" value="PGBD-like superfamily/PGBD"/>
    <property type="match status" value="1"/>
</dbReference>
<dbReference type="InterPro" id="IPR005490">
    <property type="entry name" value="LD_TPept_cat_dom"/>
</dbReference>
<dbReference type="GO" id="GO:0004180">
    <property type="term" value="F:carboxypeptidase activity"/>
    <property type="evidence" value="ECO:0007669"/>
    <property type="project" value="UniProtKB-ARBA"/>
</dbReference>
<evidence type="ECO:0000313" key="11">
    <source>
        <dbReference type="Proteomes" id="UP000230390"/>
    </source>
</evidence>
<keyword evidence="6 7" id="KW-0961">Cell wall biogenesis/degradation</keyword>
<dbReference type="Pfam" id="PF20142">
    <property type="entry name" value="Scaffold"/>
    <property type="match status" value="1"/>
</dbReference>
<comment type="similarity">
    <text evidence="2">Belongs to the YkuD family.</text>
</comment>
<accession>A0A2G8TKP8</accession>
<feature type="domain" description="L,D-TPase catalytic" evidence="9">
    <location>
        <begin position="313"/>
        <end position="488"/>
    </location>
</feature>
<keyword evidence="4 7" id="KW-0133">Cell shape</keyword>
<evidence type="ECO:0000259" key="9">
    <source>
        <dbReference type="PROSITE" id="PS52029"/>
    </source>
</evidence>
<keyword evidence="5 7" id="KW-0573">Peptidoglycan synthesis</keyword>
<sequence length="548" mass="58978">MPMKTEIYRSRPSVLRGGNALLRRCCALAALLLAAQCAWAGSVPDRIRSLASEYAQASRTAASPYDERVWLERFYGARDYAPAWTGTDAAQAYSLLSKAEEHGLAAQDYDPRALAVRMRAHGTVAADEAADQDAALTLALLRYLADLHAGRVRSDFAAARVVDPVKLLQQGLADRNLAASVEAAEPRLAVYQRLKAALAEYRKLAALPSAAVPAIPSPRAIEAGAAYAGAPELAARLALLGDLAPEAVAPGSTYSAELAQAVKRFQERHGLDPDGKLGRQTVAALNVPLSARVRQIELSMERLRWLPDLSGGPFIAVNLPSFRLWAFKAAGAAPVLATRVIVGKAVRTQTPLFIGTLRYIEFNPYWNVPPSILRGEILPAVLKDPNYLVKHDMEVAGSGAQTVDAATLAALRAGKMRVRQRPGPKNALGGIKFGLPNTMNIYLHSTPARALFARSRRDFSHGCIRVEDTVTLANFVLGDQAGWTPEVVATAMAPGPNRTVQLKASMPVVIFYATAIIDVDGRPLFPDDVYRLDGALERSLAARSARSL</sequence>
<feature type="signal peptide" evidence="8">
    <location>
        <begin position="1"/>
        <end position="40"/>
    </location>
</feature>
<dbReference type="UniPathway" id="UPA00219"/>
<feature type="chain" id="PRO_5013836196" evidence="8">
    <location>
        <begin position="41"/>
        <end position="548"/>
    </location>
</feature>
<dbReference type="Proteomes" id="UP000230390">
    <property type="component" value="Unassembled WGS sequence"/>
</dbReference>
<dbReference type="Gene3D" id="2.40.440.10">
    <property type="entry name" value="L,D-transpeptidase catalytic domain-like"/>
    <property type="match status" value="1"/>
</dbReference>
<reference evidence="10 11" key="1">
    <citation type="submission" date="2017-10" db="EMBL/GenBank/DDBJ databases">
        <title>Massilia psychrophilum sp. nov., a novel purple-pigmented bacterium isolated from Tianshan glacier, Xinjiang Municipality, China.</title>
        <authorList>
            <person name="Wang H."/>
        </authorList>
    </citation>
    <scope>NUCLEOTIDE SEQUENCE [LARGE SCALE GENOMIC DNA]</scope>
    <source>
        <strain evidence="10 11">JCM 30074</strain>
    </source>
</reference>
<feature type="active site" description="Proton donor/acceptor" evidence="7">
    <location>
        <position position="444"/>
    </location>
</feature>
<gene>
    <name evidence="10" type="ORF">CR105_00250</name>
</gene>
<evidence type="ECO:0000256" key="4">
    <source>
        <dbReference type="ARBA" id="ARBA00022960"/>
    </source>
</evidence>
<feature type="active site" description="Nucleophile" evidence="7">
    <location>
        <position position="463"/>
    </location>
</feature>
<dbReference type="Pfam" id="PF03734">
    <property type="entry name" value="YkuD"/>
    <property type="match status" value="1"/>
</dbReference>
<proteinExistence type="inferred from homology"/>
<keyword evidence="8" id="KW-0732">Signal</keyword>
<dbReference type="Pfam" id="PF01471">
    <property type="entry name" value="PG_binding_1"/>
    <property type="match status" value="1"/>
</dbReference>
<evidence type="ECO:0000256" key="2">
    <source>
        <dbReference type="ARBA" id="ARBA00005992"/>
    </source>
</evidence>
<dbReference type="AlphaFoldDB" id="A0A2G8TKP8"/>